<name>A0A6J5KJ08_9CAUD</name>
<sequence>MPQINEYTQQNTAQGALGTRQASGADYGADVGKATQNFAGGMADASQQLYQIQQEEDVTKVHVKMAKAQADMEQKFKDMATQAKPGTKDFADQMQAQVQEYMASAQEGVSTRAGASLFARMSGGMNGYFQGKAINFQAQLDGEAAKGQYGDILKNYGKIAFNDPTALGMVTKQGLDAIDDPKGIFSRIDQATRDSFKRAFTNDLNEAAVRGMAQHSPEYLLGRIAPDIMASFRQTQRVVDAMQPSPKFLADNGPDVSDIRTKGDPAAYGKRPDGSAKGSGWLGVLKRPDGGVSTELSIGVNIDGKEVEVPSIVPTLTRSEVNQVLKLKDGEPMPESIIDKATAFARKRIAEGKSPFASEAESPNSKPALDPVRGIRNNNPGNISKTAEAWGGEVQGNDSRYKSFLTPEDGIAAIGKNLMAYQNKHGINTVSGIISRWAPANENDTASYIKQVAQSLGVQPDQTVNVSDPAVMMGLTKAIIQRENGKNPYSDDQIRSGLAAAIGGGRPATQSGAPANMDVFVKDQAPAKIGIAAFDSLPWQKQYDLVQTAEQQVRANMVRDNQVQALKDKQTAEQQDKTMQGFLEKIVKDQLTPDEVMAAPLNFQQKEHMLRSIDAQNNKLNKTDQRVWNDLWTQINLPEDDPQKLVDPTALYNYVGKGLSLNDMKQLKDFINDKGGPTYELRKSFLSQAKSRISGSNPMMGIADPEGDQQFYAFMSTFQQSLADGQKEGKSLSQMLNPQSKDYVGWTIDKYARNSQQRMNAAANIIKQNAQPAGIKAEPRKQGESPADYLKRTGQAQ</sequence>
<evidence type="ECO:0000256" key="1">
    <source>
        <dbReference type="SAM" id="MobiDB-lite"/>
    </source>
</evidence>
<gene>
    <name evidence="2" type="ORF">UFOVP7_43</name>
</gene>
<feature type="region of interest" description="Disordered" evidence="1">
    <location>
        <begin position="263"/>
        <end position="282"/>
    </location>
</feature>
<proteinExistence type="predicted"/>
<feature type="region of interest" description="Disordered" evidence="1">
    <location>
        <begin position="766"/>
        <end position="797"/>
    </location>
</feature>
<protein>
    <submittedName>
        <fullName evidence="2">Uncharacterized protein</fullName>
    </submittedName>
</protein>
<evidence type="ECO:0000313" key="2">
    <source>
        <dbReference type="EMBL" id="CAB4121126.1"/>
    </source>
</evidence>
<reference evidence="2" key="1">
    <citation type="submission" date="2020-04" db="EMBL/GenBank/DDBJ databases">
        <authorList>
            <person name="Chiriac C."/>
            <person name="Salcher M."/>
            <person name="Ghai R."/>
            <person name="Kavagutti S V."/>
        </authorList>
    </citation>
    <scope>NUCLEOTIDE SEQUENCE</scope>
</reference>
<accession>A0A6J5KJ08</accession>
<feature type="region of interest" description="Disordered" evidence="1">
    <location>
        <begin position="354"/>
        <end position="382"/>
    </location>
</feature>
<organism evidence="2">
    <name type="scientific">uncultured Caudovirales phage</name>
    <dbReference type="NCBI Taxonomy" id="2100421"/>
    <lineage>
        <taxon>Viruses</taxon>
        <taxon>Duplodnaviria</taxon>
        <taxon>Heunggongvirae</taxon>
        <taxon>Uroviricota</taxon>
        <taxon>Caudoviricetes</taxon>
        <taxon>Peduoviridae</taxon>
        <taxon>Maltschvirus</taxon>
        <taxon>Maltschvirus maltsch</taxon>
    </lineage>
</organism>
<dbReference type="EMBL" id="LR796141">
    <property type="protein sequence ID" value="CAB4121126.1"/>
    <property type="molecule type" value="Genomic_DNA"/>
</dbReference>